<protein>
    <submittedName>
        <fullName evidence="2">Uncharacterized protein</fullName>
    </submittedName>
</protein>
<reference evidence="2 3" key="1">
    <citation type="submission" date="2017-09" db="EMBL/GenBank/DDBJ databases">
        <title>Large-scale bioinformatics analysis of Bacillus genomes uncovers conserved roles of natural products in bacterial physiology.</title>
        <authorList>
            <consortium name="Agbiome Team Llc"/>
            <person name="Bleich R.M."/>
            <person name="Grubbs K.J."/>
            <person name="Santa Maria K.C."/>
            <person name="Allen S.E."/>
            <person name="Farag S."/>
            <person name="Shank E.A."/>
            <person name="Bowers A."/>
        </authorList>
    </citation>
    <scope>NUCLEOTIDE SEQUENCE [LARGE SCALE GENOMIC DNA]</scope>
    <source>
        <strain evidence="2 3">AFS010764</strain>
    </source>
</reference>
<evidence type="ECO:0000313" key="3">
    <source>
        <dbReference type="Proteomes" id="UP000220621"/>
    </source>
</evidence>
<comment type="caution">
    <text evidence="2">The sequence shown here is derived from an EMBL/GenBank/DDBJ whole genome shotgun (WGS) entry which is preliminary data.</text>
</comment>
<dbReference type="Proteomes" id="UP000220621">
    <property type="component" value="Unassembled WGS sequence"/>
</dbReference>
<evidence type="ECO:0000256" key="1">
    <source>
        <dbReference type="SAM" id="MobiDB-lite"/>
    </source>
</evidence>
<dbReference type="AlphaFoldDB" id="A0A2A8BT07"/>
<evidence type="ECO:0000313" key="2">
    <source>
        <dbReference type="EMBL" id="PEM57645.1"/>
    </source>
</evidence>
<proteinExistence type="predicted"/>
<gene>
    <name evidence="2" type="ORF">CN611_07490</name>
</gene>
<accession>A0A2A8BT07</accession>
<name>A0A2A8BT07_9BACI</name>
<dbReference type="RefSeq" id="WP_098102109.1">
    <property type="nucleotide sequence ID" value="NZ_NUDL01000020.1"/>
</dbReference>
<feature type="region of interest" description="Disordered" evidence="1">
    <location>
        <begin position="197"/>
        <end position="216"/>
    </location>
</feature>
<sequence length="216" mass="23728">MKPLQNKFSPEKITLGAGTAIFFNWTKGEEEMIDVGATQGDCTFSYVPEFESIKPRGVRGNVKGLTYVTGSESKIKASFLEWLNPENIKNFLLNASVTEYTNDGTNGDKIKGKGAIIRANENLIDCCGGDVYIDDVTIIGQTNGCDTYRITLFNALPTSGLEAVFGDAEVPAEVEFTGYNDPQDPMTPPFEIEFFTPDQKCPVKPPETKTLNTENK</sequence>
<dbReference type="EMBL" id="NUDL01000020">
    <property type="protein sequence ID" value="PEM57645.1"/>
    <property type="molecule type" value="Genomic_DNA"/>
</dbReference>
<organism evidence="2 3">
    <name type="scientific">Bacillus wiedmannii</name>
    <dbReference type="NCBI Taxonomy" id="1890302"/>
    <lineage>
        <taxon>Bacteria</taxon>
        <taxon>Bacillati</taxon>
        <taxon>Bacillota</taxon>
        <taxon>Bacilli</taxon>
        <taxon>Bacillales</taxon>
        <taxon>Bacillaceae</taxon>
        <taxon>Bacillus</taxon>
        <taxon>Bacillus cereus group</taxon>
    </lineage>
</organism>